<evidence type="ECO:0000313" key="2">
    <source>
        <dbReference type="Proteomes" id="UP000001188"/>
    </source>
</evidence>
<dbReference type="KEGG" id="xca:xcc-b100_2814"/>
<gene>
    <name evidence="1" type="ORF">XCCB100_2814</name>
</gene>
<reference evidence="1 2" key="1">
    <citation type="journal article" date="2008" name="J. Biotechnol.">
        <title>The genome of Xanthomonas campestris pv. campestris B100 and its use for the reconstruction of metabolic pathways involved in xanthan biosynthesis.</title>
        <authorList>
            <person name="Vorholter F.J."/>
            <person name="Schneiker S."/>
            <person name="Goesmann A."/>
            <person name="Krause L."/>
            <person name="Bekel T."/>
            <person name="Kaiser O."/>
            <person name="Linke B."/>
            <person name="Patschkowski T."/>
            <person name="Ruckert C."/>
            <person name="Schmid J."/>
            <person name="Sidhu V.K."/>
            <person name="Sieber V."/>
            <person name="Tauch A."/>
            <person name="Watt S.A."/>
            <person name="Weisshaar B."/>
            <person name="Becker A."/>
            <person name="Niehaus K."/>
            <person name="Puhler A."/>
        </authorList>
    </citation>
    <scope>NUCLEOTIDE SEQUENCE [LARGE SCALE GENOMIC DNA]</scope>
    <source>
        <strain evidence="1 2">B100</strain>
    </source>
</reference>
<proteinExistence type="predicted"/>
<sequence length="98" mass="10481">MVAQSGNSRGRASAWCDVCRRFPPGQLVQCPQEIAPPLKRGDRASILANHVQAAETYQACRGPHNALVQTVCQQQGVTINGGPASSLPECRDALNVKK</sequence>
<dbReference type="AlphaFoldDB" id="B0RVV7"/>
<evidence type="ECO:0000313" key="1">
    <source>
        <dbReference type="EMBL" id="CAP52175.1"/>
    </source>
</evidence>
<dbReference type="HOGENOM" id="CLU_2332907_0_0_6"/>
<name>B0RVV7_XANCB</name>
<accession>B0RVV7</accession>
<dbReference type="EMBL" id="AM920689">
    <property type="protein sequence ID" value="CAP52175.1"/>
    <property type="molecule type" value="Genomic_DNA"/>
</dbReference>
<organism evidence="1 2">
    <name type="scientific">Xanthomonas campestris pv. campestris (strain B100)</name>
    <dbReference type="NCBI Taxonomy" id="509169"/>
    <lineage>
        <taxon>Bacteria</taxon>
        <taxon>Pseudomonadati</taxon>
        <taxon>Pseudomonadota</taxon>
        <taxon>Gammaproteobacteria</taxon>
        <taxon>Lysobacterales</taxon>
        <taxon>Lysobacteraceae</taxon>
        <taxon>Xanthomonas</taxon>
    </lineage>
</organism>
<protein>
    <submittedName>
        <fullName evidence="1">Uncharacterized protein</fullName>
    </submittedName>
</protein>
<dbReference type="Proteomes" id="UP000001188">
    <property type="component" value="Chromosome"/>
</dbReference>